<keyword evidence="3" id="KW-1185">Reference proteome</keyword>
<keyword evidence="1" id="KW-0732">Signal</keyword>
<comment type="caution">
    <text evidence="2">The sequence shown here is derived from an EMBL/GenBank/DDBJ whole genome shotgun (WGS) entry which is preliminary data.</text>
</comment>
<feature type="chain" id="PRO_5005819692" evidence="1">
    <location>
        <begin position="24"/>
        <end position="116"/>
    </location>
</feature>
<gene>
    <name evidence="2" type="ORF">ACN38_g4907</name>
</gene>
<organism evidence="2 3">
    <name type="scientific">Penicillium nordicum</name>
    <dbReference type="NCBI Taxonomy" id="229535"/>
    <lineage>
        <taxon>Eukaryota</taxon>
        <taxon>Fungi</taxon>
        <taxon>Dikarya</taxon>
        <taxon>Ascomycota</taxon>
        <taxon>Pezizomycotina</taxon>
        <taxon>Eurotiomycetes</taxon>
        <taxon>Eurotiomycetidae</taxon>
        <taxon>Eurotiales</taxon>
        <taxon>Aspergillaceae</taxon>
        <taxon>Penicillium</taxon>
    </lineage>
</organism>
<dbReference type="Proteomes" id="UP000037696">
    <property type="component" value="Unassembled WGS sequence"/>
</dbReference>
<protein>
    <submittedName>
        <fullName evidence="2">Uncharacterized protein</fullName>
    </submittedName>
</protein>
<feature type="signal peptide" evidence="1">
    <location>
        <begin position="1"/>
        <end position="23"/>
    </location>
</feature>
<proteinExistence type="predicted"/>
<sequence>MHCDVSWLSSISISLDLLHTFLGIPVVDGLIACGEVTRKFYGRMNICGSGSKGDQGYSAFNFHSRFGWLGTCDTLSALIYLLFNGQWLSFLVRSLYELSNHAYDIKLMVSQSLIGA</sequence>
<evidence type="ECO:0000313" key="3">
    <source>
        <dbReference type="Proteomes" id="UP000037696"/>
    </source>
</evidence>
<reference evidence="2 3" key="1">
    <citation type="submission" date="2015-08" db="EMBL/GenBank/DDBJ databases">
        <title>Genome sequencing of Penicillium nordicum.</title>
        <authorList>
            <person name="Nguyen H.D."/>
            <person name="Seifert K.A."/>
        </authorList>
    </citation>
    <scope>NUCLEOTIDE SEQUENCE [LARGE SCALE GENOMIC DNA]</scope>
    <source>
        <strain evidence="2 3">DAOMC 185683</strain>
    </source>
</reference>
<evidence type="ECO:0000313" key="2">
    <source>
        <dbReference type="EMBL" id="KOS44201.1"/>
    </source>
</evidence>
<evidence type="ECO:0000256" key="1">
    <source>
        <dbReference type="SAM" id="SignalP"/>
    </source>
</evidence>
<dbReference type="EMBL" id="LHQQ01000066">
    <property type="protein sequence ID" value="KOS44201.1"/>
    <property type="molecule type" value="Genomic_DNA"/>
</dbReference>
<accession>A0A0M8PAQ3</accession>
<name>A0A0M8PAQ3_9EURO</name>
<dbReference type="AlphaFoldDB" id="A0A0M8PAQ3"/>